<dbReference type="InterPro" id="IPR045186">
    <property type="entry name" value="Indole-3-glycerol_P_synth"/>
</dbReference>
<dbReference type="Proteomes" id="UP000664417">
    <property type="component" value="Unassembled WGS sequence"/>
</dbReference>
<evidence type="ECO:0000256" key="6">
    <source>
        <dbReference type="ARBA" id="ARBA00023141"/>
    </source>
</evidence>
<keyword evidence="6 8" id="KW-0057">Aromatic amino acid biosynthesis</keyword>
<proteinExistence type="inferred from homology"/>
<dbReference type="InterPro" id="IPR001468">
    <property type="entry name" value="Indole-3-GlycerolPSynthase_CS"/>
</dbReference>
<evidence type="ECO:0000313" key="10">
    <source>
        <dbReference type="EMBL" id="MBO1320365.1"/>
    </source>
</evidence>
<dbReference type="UniPathway" id="UPA00035">
    <property type="reaction ID" value="UER00043"/>
</dbReference>
<keyword evidence="4 8" id="KW-0210">Decarboxylase</keyword>
<evidence type="ECO:0000256" key="3">
    <source>
        <dbReference type="ARBA" id="ARBA00022605"/>
    </source>
</evidence>
<feature type="domain" description="Indole-3-glycerol phosphate synthase" evidence="9">
    <location>
        <begin position="4"/>
        <end position="256"/>
    </location>
</feature>
<evidence type="ECO:0000313" key="11">
    <source>
        <dbReference type="Proteomes" id="UP000664417"/>
    </source>
</evidence>
<dbReference type="Gene3D" id="3.20.20.70">
    <property type="entry name" value="Aldolase class I"/>
    <property type="match status" value="1"/>
</dbReference>
<dbReference type="RefSeq" id="WP_207860319.1">
    <property type="nucleotide sequence ID" value="NZ_JAFREP010000017.1"/>
</dbReference>
<keyword evidence="3 8" id="KW-0028">Amino-acid biosynthesis</keyword>
<evidence type="ECO:0000259" key="9">
    <source>
        <dbReference type="Pfam" id="PF00218"/>
    </source>
</evidence>
<dbReference type="CDD" id="cd00331">
    <property type="entry name" value="IGPS"/>
    <property type="match status" value="1"/>
</dbReference>
<sequence length="262" mass="28413">MDILSQIVADTVETIKKRKQTLSLNDLQARAGASSHPHHSLKAKVAADPKPHIIAEFKRKSPSRPNINMNADPVAVAQTYEAGGASAMSVLTEPDYFAGAPEDLQAVRRAVAMPLLRKDFVVDPYQLFEAKAWGADLVLLIARILEPAQLAELNAAAQELGLETLCEVHNREELAVVGTTPVDFLGVNCRDLKKFSTNLDQLIDIVDDLPDHAVWVAESGIGGREDVARLEAVGYRAFLVGEHLMRNTDPGAEIGNLRGNPA</sequence>
<dbReference type="NCBIfam" id="NF001377">
    <property type="entry name" value="PRK00278.2-4"/>
    <property type="match status" value="1"/>
</dbReference>
<comment type="similarity">
    <text evidence="8">Belongs to the TrpC family.</text>
</comment>
<evidence type="ECO:0000256" key="8">
    <source>
        <dbReference type="HAMAP-Rule" id="MF_00134"/>
    </source>
</evidence>
<keyword evidence="11" id="KW-1185">Reference proteome</keyword>
<name>A0A8J7QLW1_9BACT</name>
<dbReference type="EC" id="4.1.1.48" evidence="8"/>
<keyword evidence="7 8" id="KW-0456">Lyase</keyword>
<dbReference type="GO" id="GO:0004425">
    <property type="term" value="F:indole-3-glycerol-phosphate synthase activity"/>
    <property type="evidence" value="ECO:0007669"/>
    <property type="project" value="UniProtKB-UniRule"/>
</dbReference>
<organism evidence="10 11">
    <name type="scientific">Acanthopleuribacter pedis</name>
    <dbReference type="NCBI Taxonomy" id="442870"/>
    <lineage>
        <taxon>Bacteria</taxon>
        <taxon>Pseudomonadati</taxon>
        <taxon>Acidobacteriota</taxon>
        <taxon>Holophagae</taxon>
        <taxon>Acanthopleuribacterales</taxon>
        <taxon>Acanthopleuribacteraceae</taxon>
        <taxon>Acanthopleuribacter</taxon>
    </lineage>
</organism>
<dbReference type="PANTHER" id="PTHR22854:SF2">
    <property type="entry name" value="INDOLE-3-GLYCEROL-PHOSPHATE SYNTHASE"/>
    <property type="match status" value="1"/>
</dbReference>
<dbReference type="FunFam" id="3.20.20.70:FF:000024">
    <property type="entry name" value="Indole-3-glycerol phosphate synthase"/>
    <property type="match status" value="1"/>
</dbReference>
<protein>
    <recommendedName>
        <fullName evidence="8">Indole-3-glycerol phosphate synthase</fullName>
        <shortName evidence="8">IGPS</shortName>
        <ecNumber evidence="8">4.1.1.48</ecNumber>
    </recommendedName>
</protein>
<dbReference type="InterPro" id="IPR013785">
    <property type="entry name" value="Aldolase_TIM"/>
</dbReference>
<dbReference type="GO" id="GO:0004640">
    <property type="term" value="F:phosphoribosylanthranilate isomerase activity"/>
    <property type="evidence" value="ECO:0007669"/>
    <property type="project" value="TreeGrafter"/>
</dbReference>
<dbReference type="HAMAP" id="MF_00134_B">
    <property type="entry name" value="IGPS_B"/>
    <property type="match status" value="1"/>
</dbReference>
<dbReference type="GO" id="GO:0000162">
    <property type="term" value="P:L-tryptophan biosynthetic process"/>
    <property type="evidence" value="ECO:0007669"/>
    <property type="project" value="UniProtKB-UniRule"/>
</dbReference>
<dbReference type="SUPFAM" id="SSF51366">
    <property type="entry name" value="Ribulose-phoshate binding barrel"/>
    <property type="match status" value="1"/>
</dbReference>
<dbReference type="Pfam" id="PF00218">
    <property type="entry name" value="IGPS"/>
    <property type="match status" value="1"/>
</dbReference>
<dbReference type="InterPro" id="IPR013798">
    <property type="entry name" value="Indole-3-glycerol_P_synth_dom"/>
</dbReference>
<evidence type="ECO:0000256" key="4">
    <source>
        <dbReference type="ARBA" id="ARBA00022793"/>
    </source>
</evidence>
<evidence type="ECO:0000256" key="2">
    <source>
        <dbReference type="ARBA" id="ARBA00004696"/>
    </source>
</evidence>
<dbReference type="InterPro" id="IPR011060">
    <property type="entry name" value="RibuloseP-bd_barrel"/>
</dbReference>
<evidence type="ECO:0000256" key="1">
    <source>
        <dbReference type="ARBA" id="ARBA00001633"/>
    </source>
</evidence>
<gene>
    <name evidence="8 10" type="primary">trpC</name>
    <name evidence="10" type="ORF">J3U88_17960</name>
</gene>
<dbReference type="PROSITE" id="PS00614">
    <property type="entry name" value="IGPS"/>
    <property type="match status" value="1"/>
</dbReference>
<comment type="pathway">
    <text evidence="2 8">Amino-acid biosynthesis; L-tryptophan biosynthesis; L-tryptophan from chorismate: step 4/5.</text>
</comment>
<comment type="catalytic activity">
    <reaction evidence="1 8">
        <text>1-(2-carboxyphenylamino)-1-deoxy-D-ribulose 5-phosphate + H(+) = (1S,2R)-1-C-(indol-3-yl)glycerol 3-phosphate + CO2 + H2O</text>
        <dbReference type="Rhea" id="RHEA:23476"/>
        <dbReference type="ChEBI" id="CHEBI:15377"/>
        <dbReference type="ChEBI" id="CHEBI:15378"/>
        <dbReference type="ChEBI" id="CHEBI:16526"/>
        <dbReference type="ChEBI" id="CHEBI:58613"/>
        <dbReference type="ChEBI" id="CHEBI:58866"/>
        <dbReference type="EC" id="4.1.1.48"/>
    </reaction>
</comment>
<reference evidence="10" key="1">
    <citation type="submission" date="2021-03" db="EMBL/GenBank/DDBJ databases">
        <authorList>
            <person name="Wang G."/>
        </authorList>
    </citation>
    <scope>NUCLEOTIDE SEQUENCE</scope>
    <source>
        <strain evidence="10">KCTC 12899</strain>
    </source>
</reference>
<dbReference type="EMBL" id="JAFREP010000017">
    <property type="protein sequence ID" value="MBO1320365.1"/>
    <property type="molecule type" value="Genomic_DNA"/>
</dbReference>
<evidence type="ECO:0000256" key="5">
    <source>
        <dbReference type="ARBA" id="ARBA00022822"/>
    </source>
</evidence>
<evidence type="ECO:0000256" key="7">
    <source>
        <dbReference type="ARBA" id="ARBA00023239"/>
    </source>
</evidence>
<comment type="caution">
    <text evidence="10">The sequence shown here is derived from an EMBL/GenBank/DDBJ whole genome shotgun (WGS) entry which is preliminary data.</text>
</comment>
<accession>A0A8J7QLW1</accession>
<dbReference type="AlphaFoldDB" id="A0A8J7QLW1"/>
<keyword evidence="5 8" id="KW-0822">Tryptophan biosynthesis</keyword>
<dbReference type="PANTHER" id="PTHR22854">
    <property type="entry name" value="TRYPTOPHAN BIOSYNTHESIS PROTEIN"/>
    <property type="match status" value="1"/>
</dbReference>